<proteinExistence type="predicted"/>
<accession>A0A652YMG7</accession>
<reference evidence="2" key="1">
    <citation type="submission" date="2019-07" db="EMBL/GenBank/DDBJ databases">
        <title>Genomic Encyclopedia of Type Strains, Phase IV (KMG-IV): sequencing the most valuable type-strain genomes for metagenomic binning, comparative biology and taxonomic classification.</title>
        <authorList>
            <person name="Goeker M."/>
        </authorList>
    </citation>
    <scope>NUCLEOTIDE SEQUENCE</scope>
    <source>
        <strain evidence="2">DSM 44596</strain>
    </source>
</reference>
<feature type="transmembrane region" description="Helical" evidence="1">
    <location>
        <begin position="61"/>
        <end position="79"/>
    </location>
</feature>
<sequence length="84" mass="8959">MTNHAPLHLPTTVAHSEVVENSQHRHAAHPERTPAYGVVMIIVALAAAIAVSFAGPTWLRIAVYVLAGAAIAVGFVFTLRDYSN</sequence>
<dbReference type="EMBL" id="VNIQ01000005">
    <property type="protein sequence ID" value="TYQ03054.1"/>
    <property type="molecule type" value="Genomic_DNA"/>
</dbReference>
<feature type="transmembrane region" description="Helical" evidence="1">
    <location>
        <begin position="35"/>
        <end position="55"/>
    </location>
</feature>
<keyword evidence="1" id="KW-0472">Membrane</keyword>
<gene>
    <name evidence="2" type="ORF">FNL38_105204</name>
</gene>
<protein>
    <submittedName>
        <fullName evidence="2">Uncharacterized protein</fullName>
    </submittedName>
</protein>
<keyword evidence="1" id="KW-0812">Transmembrane</keyword>
<keyword evidence="1" id="KW-1133">Transmembrane helix</keyword>
<dbReference type="AlphaFoldDB" id="A0A652YMG7"/>
<comment type="caution">
    <text evidence="2">The sequence shown here is derived from an EMBL/GenBank/DDBJ whole genome shotgun (WGS) entry which is preliminary data.</text>
</comment>
<evidence type="ECO:0000313" key="2">
    <source>
        <dbReference type="EMBL" id="TYQ03054.1"/>
    </source>
</evidence>
<name>A0A652YMG7_NOCGL</name>
<organism evidence="2">
    <name type="scientific">Nocardia globerula</name>
    <dbReference type="NCBI Taxonomy" id="1818"/>
    <lineage>
        <taxon>Bacteria</taxon>
        <taxon>Bacillati</taxon>
        <taxon>Actinomycetota</taxon>
        <taxon>Actinomycetes</taxon>
        <taxon>Mycobacteriales</taxon>
        <taxon>Nocardiaceae</taxon>
        <taxon>Nocardia</taxon>
    </lineage>
</organism>
<evidence type="ECO:0000256" key="1">
    <source>
        <dbReference type="SAM" id="Phobius"/>
    </source>
</evidence>